<dbReference type="PROSITE" id="PS51257">
    <property type="entry name" value="PROKAR_LIPOPROTEIN"/>
    <property type="match status" value="1"/>
</dbReference>
<reference evidence="5 6" key="1">
    <citation type="submission" date="2016-04" db="EMBL/GenBank/DDBJ databases">
        <title>Complete genome sequence of natural rubber-degrading, novel Gram-negative bacterium, Rhizobacter gummiphilus strain NS21.</title>
        <authorList>
            <person name="Tabata M."/>
            <person name="Kasai D."/>
            <person name="Fukuda M."/>
        </authorList>
    </citation>
    <scope>NUCLEOTIDE SEQUENCE [LARGE SCALE GENOMIC DNA]</scope>
    <source>
        <strain evidence="5 6">NS21</strain>
    </source>
</reference>
<name>A0A1W6L5L3_9BURK</name>
<evidence type="ECO:0000313" key="6">
    <source>
        <dbReference type="Proteomes" id="UP000193427"/>
    </source>
</evidence>
<sequence>MRRLLAASLAAGVLALGTGCATAPPPAAPGADAAAAPKPAPKTDPWENWNRKVFAFNDAVDSAVIRPVATFYANVVPQFMRTGVTNFFGNFADAWSAVNNLLQLKLADTGQDVARVTTNSLFGVAGLIDVATVAGIDSQREDFGQTLGRWGVKPGPYVVWPLFGPSTLRDSVALPLDRYWGPTLAFADTSTQIALGSLGLLNERANLLPTSRMLDDMALDKYVFVRDAYLQRRRSLVYDGNEPDDEEDDFEADPEPPAEAASAPAAPASAASAPAQ</sequence>
<feature type="chain" id="PRO_5043657838" evidence="4">
    <location>
        <begin position="24"/>
        <end position="276"/>
    </location>
</feature>
<dbReference type="Pfam" id="PF04333">
    <property type="entry name" value="MlaA"/>
    <property type="match status" value="1"/>
</dbReference>
<comment type="similarity">
    <text evidence="1">Belongs to the MlaA family.</text>
</comment>
<dbReference type="STRING" id="946333.A4W93_05835"/>
<dbReference type="RefSeq" id="WP_085749730.1">
    <property type="nucleotide sequence ID" value="NZ_BSPR01000002.1"/>
</dbReference>
<protein>
    <submittedName>
        <fullName evidence="5">Uncharacterized protein</fullName>
    </submittedName>
</protein>
<feature type="compositionally biased region" description="Acidic residues" evidence="3">
    <location>
        <begin position="241"/>
        <end position="256"/>
    </location>
</feature>
<dbReference type="GO" id="GO:0120010">
    <property type="term" value="P:intermembrane phospholipid transfer"/>
    <property type="evidence" value="ECO:0007669"/>
    <property type="project" value="TreeGrafter"/>
</dbReference>
<evidence type="ECO:0000256" key="1">
    <source>
        <dbReference type="ARBA" id="ARBA00010634"/>
    </source>
</evidence>
<dbReference type="KEGG" id="rgu:A4W93_05835"/>
<feature type="signal peptide" evidence="4">
    <location>
        <begin position="1"/>
        <end position="23"/>
    </location>
</feature>
<dbReference type="PRINTS" id="PR01805">
    <property type="entry name" value="VACJLIPOPROT"/>
</dbReference>
<dbReference type="OrthoDB" id="9785326at2"/>
<dbReference type="PANTHER" id="PTHR30035">
    <property type="entry name" value="LIPOPROTEIN VACJ-RELATED"/>
    <property type="match status" value="1"/>
</dbReference>
<keyword evidence="2 4" id="KW-0732">Signal</keyword>
<dbReference type="Proteomes" id="UP000193427">
    <property type="component" value="Chromosome"/>
</dbReference>
<gene>
    <name evidence="5" type="ORF">A4W93_05835</name>
</gene>
<evidence type="ECO:0000256" key="4">
    <source>
        <dbReference type="SAM" id="SignalP"/>
    </source>
</evidence>
<dbReference type="PANTHER" id="PTHR30035:SF3">
    <property type="entry name" value="INTERMEMBRANE PHOSPHOLIPID TRANSPORT SYSTEM LIPOPROTEIN MLAA"/>
    <property type="match status" value="1"/>
</dbReference>
<dbReference type="EMBL" id="CP015118">
    <property type="protein sequence ID" value="ARN19470.1"/>
    <property type="molecule type" value="Genomic_DNA"/>
</dbReference>
<evidence type="ECO:0000313" key="5">
    <source>
        <dbReference type="EMBL" id="ARN19470.1"/>
    </source>
</evidence>
<evidence type="ECO:0000256" key="3">
    <source>
        <dbReference type="SAM" id="MobiDB-lite"/>
    </source>
</evidence>
<keyword evidence="6" id="KW-1185">Reference proteome</keyword>
<feature type="region of interest" description="Disordered" evidence="3">
    <location>
        <begin position="237"/>
        <end position="276"/>
    </location>
</feature>
<proteinExistence type="inferred from homology"/>
<evidence type="ECO:0000256" key="2">
    <source>
        <dbReference type="ARBA" id="ARBA00022729"/>
    </source>
</evidence>
<dbReference type="InterPro" id="IPR007428">
    <property type="entry name" value="MlaA"/>
</dbReference>
<accession>A0A1W6L5L3</accession>
<feature type="compositionally biased region" description="Low complexity" evidence="3">
    <location>
        <begin position="258"/>
        <end position="276"/>
    </location>
</feature>
<organism evidence="5 6">
    <name type="scientific">Piscinibacter gummiphilus</name>
    <dbReference type="NCBI Taxonomy" id="946333"/>
    <lineage>
        <taxon>Bacteria</taxon>
        <taxon>Pseudomonadati</taxon>
        <taxon>Pseudomonadota</taxon>
        <taxon>Betaproteobacteria</taxon>
        <taxon>Burkholderiales</taxon>
        <taxon>Sphaerotilaceae</taxon>
        <taxon>Piscinibacter</taxon>
    </lineage>
</organism>
<dbReference type="GO" id="GO:0016020">
    <property type="term" value="C:membrane"/>
    <property type="evidence" value="ECO:0007669"/>
    <property type="project" value="InterPro"/>
</dbReference>
<dbReference type="AlphaFoldDB" id="A0A1W6L5L3"/>